<feature type="signal peptide" evidence="1">
    <location>
        <begin position="1"/>
        <end position="23"/>
    </location>
</feature>
<dbReference type="InParanoid" id="Q01WN0"/>
<name>Q01WN0_SOLUE</name>
<evidence type="ECO:0000256" key="1">
    <source>
        <dbReference type="SAM" id="SignalP"/>
    </source>
</evidence>
<accession>Q01WN0</accession>
<dbReference type="EMBL" id="CP000473">
    <property type="protein sequence ID" value="ABJ85935.1"/>
    <property type="molecule type" value="Genomic_DNA"/>
</dbReference>
<reference evidence="2" key="1">
    <citation type="submission" date="2006-10" db="EMBL/GenBank/DDBJ databases">
        <title>Complete sequence of Solibacter usitatus Ellin6076.</title>
        <authorList>
            <consortium name="US DOE Joint Genome Institute"/>
            <person name="Copeland A."/>
            <person name="Lucas S."/>
            <person name="Lapidus A."/>
            <person name="Barry K."/>
            <person name="Detter J.C."/>
            <person name="Glavina del Rio T."/>
            <person name="Hammon N."/>
            <person name="Israni S."/>
            <person name="Dalin E."/>
            <person name="Tice H."/>
            <person name="Pitluck S."/>
            <person name="Thompson L.S."/>
            <person name="Brettin T."/>
            <person name="Bruce D."/>
            <person name="Han C."/>
            <person name="Tapia R."/>
            <person name="Gilna P."/>
            <person name="Schmutz J."/>
            <person name="Larimer F."/>
            <person name="Land M."/>
            <person name="Hauser L."/>
            <person name="Kyrpides N."/>
            <person name="Mikhailova N."/>
            <person name="Janssen P.H."/>
            <person name="Kuske C.R."/>
            <person name="Richardson P."/>
        </authorList>
    </citation>
    <scope>NUCLEOTIDE SEQUENCE</scope>
    <source>
        <strain evidence="2">Ellin6076</strain>
    </source>
</reference>
<gene>
    <name evidence="2" type="ordered locus">Acid_4978</name>
</gene>
<protein>
    <submittedName>
        <fullName evidence="2">Uncharacterized protein</fullName>
    </submittedName>
</protein>
<dbReference type="eggNOG" id="ENOG50338J1">
    <property type="taxonomic scope" value="Bacteria"/>
</dbReference>
<sequence precursor="true">MTIQHWSAVACACALLPATTLPAQQQPFQTHSASTLDYSIRDGQQAVEISNVAYEMTNDGIPGLPRDQRLILRKTTRTTELVGDIGTEASTTVQAWPLGVDLKEKPLYSLTVSGVEPKTVNSELLSISRGLEEVEWWSVYSLGTGGHLFDTYVPLVQFSTTRDVQTLRYAGLEVPPDDTTDPRLRAPNVIAVLTYASAAGILREALITGDSPKVTRLLRSYADTIRKLTVDSGNRITIAISPTHTMAIPIVKDDLDFARATATTGLRITSWKR</sequence>
<dbReference type="HOGENOM" id="CLU_1019029_0_0_0"/>
<dbReference type="OrthoDB" id="128159at2"/>
<feature type="chain" id="PRO_5004162803" evidence="1">
    <location>
        <begin position="24"/>
        <end position="273"/>
    </location>
</feature>
<dbReference type="AlphaFoldDB" id="Q01WN0"/>
<keyword evidence="1" id="KW-0732">Signal</keyword>
<organism evidence="2">
    <name type="scientific">Solibacter usitatus (strain Ellin6076)</name>
    <dbReference type="NCBI Taxonomy" id="234267"/>
    <lineage>
        <taxon>Bacteria</taxon>
        <taxon>Pseudomonadati</taxon>
        <taxon>Acidobacteriota</taxon>
        <taxon>Terriglobia</taxon>
        <taxon>Bryobacterales</taxon>
        <taxon>Solibacteraceae</taxon>
        <taxon>Candidatus Solibacter</taxon>
    </lineage>
</organism>
<evidence type="ECO:0000313" key="2">
    <source>
        <dbReference type="EMBL" id="ABJ85935.1"/>
    </source>
</evidence>
<proteinExistence type="predicted"/>
<dbReference type="STRING" id="234267.Acid_4978"/>
<dbReference type="KEGG" id="sus:Acid_4978"/>